<name>A0A5B0HL66_9BURK</name>
<keyword evidence="2" id="KW-1185">Reference proteome</keyword>
<dbReference type="Proteomes" id="UP000325273">
    <property type="component" value="Unassembled WGS sequence"/>
</dbReference>
<organism evidence="1 2">
    <name type="scientific">Paraburkholderia panacisoli</name>
    <dbReference type="NCBI Taxonomy" id="2603818"/>
    <lineage>
        <taxon>Bacteria</taxon>
        <taxon>Pseudomonadati</taxon>
        <taxon>Pseudomonadota</taxon>
        <taxon>Betaproteobacteria</taxon>
        <taxon>Burkholderiales</taxon>
        <taxon>Burkholderiaceae</taxon>
        <taxon>Paraburkholderia</taxon>
    </lineage>
</organism>
<dbReference type="EMBL" id="VTUZ01000001">
    <property type="protein sequence ID" value="KAA1015969.1"/>
    <property type="molecule type" value="Genomic_DNA"/>
</dbReference>
<gene>
    <name evidence="1" type="ORF">FVF58_01045</name>
</gene>
<accession>A0A5B0HL66</accession>
<evidence type="ECO:0000313" key="1">
    <source>
        <dbReference type="EMBL" id="KAA1015969.1"/>
    </source>
</evidence>
<dbReference type="RefSeq" id="WP_149668096.1">
    <property type="nucleotide sequence ID" value="NZ_VTUZ01000001.1"/>
</dbReference>
<proteinExistence type="predicted"/>
<protein>
    <submittedName>
        <fullName evidence="1">Uncharacterized protein</fullName>
    </submittedName>
</protein>
<dbReference type="AlphaFoldDB" id="A0A5B0HL66"/>
<reference evidence="1 2" key="1">
    <citation type="submission" date="2019-08" db="EMBL/GenBank/DDBJ databases">
        <title>Paraburkholderia sp. DCY113.</title>
        <authorList>
            <person name="Kang J."/>
        </authorList>
    </citation>
    <scope>NUCLEOTIDE SEQUENCE [LARGE SCALE GENOMIC DNA]</scope>
    <source>
        <strain evidence="1 2">DCY113</strain>
    </source>
</reference>
<evidence type="ECO:0000313" key="2">
    <source>
        <dbReference type="Proteomes" id="UP000325273"/>
    </source>
</evidence>
<sequence>MFPMNVKASEQIAVLGTVNPSSQAAGAAVSGWISVLQFQKFLALIMVGAIGASGTVDAKIQQAQDASGTAAKDVTGKAITQLAAAGGGNVQVAINLDVQELDTNNGFAYIQLSVTTAVAASLTAAMVLGFNPRFAPASDFNAATVPQIVG</sequence>
<comment type="caution">
    <text evidence="1">The sequence shown here is derived from an EMBL/GenBank/DDBJ whole genome shotgun (WGS) entry which is preliminary data.</text>
</comment>